<reference evidence="2" key="1">
    <citation type="submission" date="2019-08" db="EMBL/GenBank/DDBJ databases">
        <authorList>
            <person name="Kucharzyk K."/>
            <person name="Murdoch R.W."/>
            <person name="Higgins S."/>
            <person name="Loffler F."/>
        </authorList>
    </citation>
    <scope>NUCLEOTIDE SEQUENCE</scope>
</reference>
<keyword evidence="1" id="KW-1133">Transmembrane helix</keyword>
<feature type="transmembrane region" description="Helical" evidence="1">
    <location>
        <begin position="58"/>
        <end position="76"/>
    </location>
</feature>
<evidence type="ECO:0008006" key="3">
    <source>
        <dbReference type="Google" id="ProtNLM"/>
    </source>
</evidence>
<sequence>MFGMQVPAAVGFSVWYYLDAYNIFIIVLGVFVSLGLPQMLANKFAGKVPKVAGAVQKISLIGLFVLCGISVVTSSYNPFIYFRF</sequence>
<dbReference type="AlphaFoldDB" id="A0A645GWA9"/>
<organism evidence="2">
    <name type="scientific">bioreactor metagenome</name>
    <dbReference type="NCBI Taxonomy" id="1076179"/>
    <lineage>
        <taxon>unclassified sequences</taxon>
        <taxon>metagenomes</taxon>
        <taxon>ecological metagenomes</taxon>
    </lineage>
</organism>
<comment type="caution">
    <text evidence="2">The sequence shown here is derived from an EMBL/GenBank/DDBJ whole genome shotgun (WGS) entry which is preliminary data.</text>
</comment>
<keyword evidence="1" id="KW-0472">Membrane</keyword>
<gene>
    <name evidence="2" type="ORF">SDC9_178111</name>
</gene>
<evidence type="ECO:0000256" key="1">
    <source>
        <dbReference type="SAM" id="Phobius"/>
    </source>
</evidence>
<name>A0A645GWA9_9ZZZZ</name>
<protein>
    <recommendedName>
        <fullName evidence="3">Peptidoglycan O-acetyltransferase</fullName>
    </recommendedName>
</protein>
<proteinExistence type="predicted"/>
<evidence type="ECO:0000313" key="2">
    <source>
        <dbReference type="EMBL" id="MPN30640.1"/>
    </source>
</evidence>
<feature type="transmembrane region" description="Helical" evidence="1">
    <location>
        <begin position="20"/>
        <end position="37"/>
    </location>
</feature>
<accession>A0A645GWA9</accession>
<keyword evidence="1" id="KW-0812">Transmembrane</keyword>
<dbReference type="EMBL" id="VSSQ01081832">
    <property type="protein sequence ID" value="MPN30640.1"/>
    <property type="molecule type" value="Genomic_DNA"/>
</dbReference>